<comment type="caution">
    <text evidence="1">The sequence shown here is derived from an EMBL/GenBank/DDBJ whole genome shotgun (WGS) entry which is preliminary data.</text>
</comment>
<sequence length="68" mass="8148">MLKHRQITAIDKIPLVSVPYWKWNKLGKDLNQFTIDKIPLESVPYWEWDKLGKDCFKKQQYLKSLIGI</sequence>
<dbReference type="Proteomes" id="UP001530400">
    <property type="component" value="Unassembled WGS sequence"/>
</dbReference>
<reference evidence="1 2" key="1">
    <citation type="submission" date="2024-10" db="EMBL/GenBank/DDBJ databases">
        <title>Updated reference genomes for cyclostephanoid diatoms.</title>
        <authorList>
            <person name="Roberts W.R."/>
            <person name="Alverson A.J."/>
        </authorList>
    </citation>
    <scope>NUCLEOTIDE SEQUENCE [LARGE SCALE GENOMIC DNA]</scope>
    <source>
        <strain evidence="1 2">AJA010-31</strain>
    </source>
</reference>
<evidence type="ECO:0000313" key="1">
    <source>
        <dbReference type="EMBL" id="KAL3769303.1"/>
    </source>
</evidence>
<protein>
    <submittedName>
        <fullName evidence="1">Uncharacterized protein</fullName>
    </submittedName>
</protein>
<keyword evidence="2" id="KW-1185">Reference proteome</keyword>
<organism evidence="1 2">
    <name type="scientific">Cyclotella atomus</name>
    <dbReference type="NCBI Taxonomy" id="382360"/>
    <lineage>
        <taxon>Eukaryota</taxon>
        <taxon>Sar</taxon>
        <taxon>Stramenopiles</taxon>
        <taxon>Ochrophyta</taxon>
        <taxon>Bacillariophyta</taxon>
        <taxon>Coscinodiscophyceae</taxon>
        <taxon>Thalassiosirophycidae</taxon>
        <taxon>Stephanodiscales</taxon>
        <taxon>Stephanodiscaceae</taxon>
        <taxon>Cyclotella</taxon>
    </lineage>
</organism>
<dbReference type="EMBL" id="JALLPJ020001334">
    <property type="protein sequence ID" value="KAL3769303.1"/>
    <property type="molecule type" value="Genomic_DNA"/>
</dbReference>
<evidence type="ECO:0000313" key="2">
    <source>
        <dbReference type="Proteomes" id="UP001530400"/>
    </source>
</evidence>
<name>A0ABD3MZM6_9STRA</name>
<gene>
    <name evidence="1" type="ORF">ACHAWO_007975</name>
</gene>
<accession>A0ABD3MZM6</accession>
<dbReference type="AlphaFoldDB" id="A0ABD3MZM6"/>
<proteinExistence type="predicted"/>